<name>A0A7S3H521_9STRA</name>
<evidence type="ECO:0000313" key="8">
    <source>
        <dbReference type="EMBL" id="CAE0284373.1"/>
    </source>
</evidence>
<evidence type="ECO:0000256" key="6">
    <source>
        <dbReference type="ARBA" id="ARBA00023288"/>
    </source>
</evidence>
<accession>A0A7S3H521</accession>
<evidence type="ECO:0000259" key="7">
    <source>
        <dbReference type="PROSITE" id="PS50222"/>
    </source>
</evidence>
<dbReference type="Gene3D" id="1.10.238.10">
    <property type="entry name" value="EF-hand"/>
    <property type="match status" value="1"/>
</dbReference>
<keyword evidence="4" id="KW-0677">Repeat</keyword>
<keyword evidence="3" id="KW-0479">Metal-binding</keyword>
<keyword evidence="2" id="KW-0519">Myristate</keyword>
<dbReference type="PANTHER" id="PTHR23055">
    <property type="entry name" value="CALCIUM BINDING PROTEINS"/>
    <property type="match status" value="1"/>
</dbReference>
<dbReference type="PROSITE" id="PS50222">
    <property type="entry name" value="EF_HAND_2"/>
    <property type="match status" value="1"/>
</dbReference>
<dbReference type="EMBL" id="HBIC01026533">
    <property type="protein sequence ID" value="CAE0284373.1"/>
    <property type="molecule type" value="Transcribed_RNA"/>
</dbReference>
<dbReference type="GO" id="GO:0005509">
    <property type="term" value="F:calcium ion binding"/>
    <property type="evidence" value="ECO:0007669"/>
    <property type="project" value="InterPro"/>
</dbReference>
<comment type="similarity">
    <text evidence="1">Belongs to the recoverin family.</text>
</comment>
<keyword evidence="6" id="KW-0449">Lipoprotein</keyword>
<protein>
    <recommendedName>
        <fullName evidence="7">EF-hand domain-containing protein</fullName>
    </recommendedName>
</protein>
<evidence type="ECO:0000256" key="1">
    <source>
        <dbReference type="ARBA" id="ARBA00006049"/>
    </source>
</evidence>
<dbReference type="InterPro" id="IPR002048">
    <property type="entry name" value="EF_hand_dom"/>
</dbReference>
<dbReference type="PROSITE" id="PS00018">
    <property type="entry name" value="EF_HAND_1"/>
    <property type="match status" value="1"/>
</dbReference>
<evidence type="ECO:0000256" key="3">
    <source>
        <dbReference type="ARBA" id="ARBA00022723"/>
    </source>
</evidence>
<gene>
    <name evidence="8" type="ORF">SELO1098_LOCUS13214</name>
</gene>
<dbReference type="SUPFAM" id="SSF47473">
    <property type="entry name" value="EF-hand"/>
    <property type="match status" value="1"/>
</dbReference>
<reference evidence="8" key="1">
    <citation type="submission" date="2021-01" db="EMBL/GenBank/DDBJ databases">
        <authorList>
            <person name="Corre E."/>
            <person name="Pelletier E."/>
            <person name="Niang G."/>
            <person name="Scheremetjew M."/>
            <person name="Finn R."/>
            <person name="Kale V."/>
            <person name="Holt S."/>
            <person name="Cochrane G."/>
            <person name="Meng A."/>
            <person name="Brown T."/>
            <person name="Cohen L."/>
        </authorList>
    </citation>
    <scope>NUCLEOTIDE SEQUENCE</scope>
    <source>
        <strain evidence="8">CCAP 955/1</strain>
    </source>
</reference>
<dbReference type="InterPro" id="IPR011992">
    <property type="entry name" value="EF-hand-dom_pair"/>
</dbReference>
<dbReference type="InterPro" id="IPR028846">
    <property type="entry name" value="Recoverin"/>
</dbReference>
<sequence>MGNQVGKGANRMAIAAMSNVTHIEKRELAALLGKFKEISGREGNSNMINRTEFGEALSIVGINQNDADILDRLFTMYDKSGDDQINYRDFIVGIAPLISGTHQEKIDFALRLFDSEGSSYMKARDIVNVLSQMNRVASYFGDPVMTEEQITSVVVDVQDMAGGAVDGLNDTVHYVEYIKIISDHPIVNTFITGGGSVQYGMGR</sequence>
<keyword evidence="5" id="KW-0106">Calcium</keyword>
<evidence type="ECO:0000256" key="4">
    <source>
        <dbReference type="ARBA" id="ARBA00022737"/>
    </source>
</evidence>
<proteinExistence type="inferred from homology"/>
<evidence type="ECO:0000256" key="5">
    <source>
        <dbReference type="ARBA" id="ARBA00022837"/>
    </source>
</evidence>
<organism evidence="8">
    <name type="scientific">Spumella elongata</name>
    <dbReference type="NCBI Taxonomy" id="89044"/>
    <lineage>
        <taxon>Eukaryota</taxon>
        <taxon>Sar</taxon>
        <taxon>Stramenopiles</taxon>
        <taxon>Ochrophyta</taxon>
        <taxon>Chrysophyceae</taxon>
        <taxon>Chromulinales</taxon>
        <taxon>Chromulinaceae</taxon>
        <taxon>Spumella</taxon>
    </lineage>
</organism>
<evidence type="ECO:0000256" key="2">
    <source>
        <dbReference type="ARBA" id="ARBA00022707"/>
    </source>
</evidence>
<dbReference type="AlphaFoldDB" id="A0A7S3H521"/>
<dbReference type="InterPro" id="IPR018247">
    <property type="entry name" value="EF_Hand_1_Ca_BS"/>
</dbReference>
<dbReference type="PANTHER" id="PTHR23055:SF178">
    <property type="entry name" value="NEUROCALCIN HOMOLOG"/>
    <property type="match status" value="1"/>
</dbReference>
<feature type="domain" description="EF-hand" evidence="7">
    <location>
        <begin position="65"/>
        <end position="100"/>
    </location>
</feature>